<name>A0A1I4BYQ5_9ACTN</name>
<reference evidence="2" key="1">
    <citation type="submission" date="2016-10" db="EMBL/GenBank/DDBJ databases">
        <authorList>
            <person name="Varghese N."/>
            <person name="Submissions S."/>
        </authorList>
    </citation>
    <scope>NUCLEOTIDE SEQUENCE [LARGE SCALE GENOMIC DNA]</scope>
    <source>
        <strain evidence="2">CGMCC 4.2126</strain>
    </source>
</reference>
<accession>A0A1I4BYQ5</accession>
<dbReference type="GeneID" id="96302364"/>
<dbReference type="EMBL" id="FOQY01000033">
    <property type="protein sequence ID" value="SFK73307.1"/>
    <property type="molecule type" value="Genomic_DNA"/>
</dbReference>
<gene>
    <name evidence="1" type="ORF">SAMN05216275_13388</name>
</gene>
<evidence type="ECO:0000313" key="1">
    <source>
        <dbReference type="EMBL" id="SFK73307.1"/>
    </source>
</evidence>
<evidence type="ECO:0000313" key="2">
    <source>
        <dbReference type="Proteomes" id="UP000199111"/>
    </source>
</evidence>
<dbReference type="Proteomes" id="UP000199111">
    <property type="component" value="Unassembled WGS sequence"/>
</dbReference>
<dbReference type="RefSeq" id="WP_093890924.1">
    <property type="nucleotide sequence ID" value="NZ_FOQY01000033.1"/>
</dbReference>
<organism evidence="1 2">
    <name type="scientific">Streptosporangium canum</name>
    <dbReference type="NCBI Taxonomy" id="324952"/>
    <lineage>
        <taxon>Bacteria</taxon>
        <taxon>Bacillati</taxon>
        <taxon>Actinomycetota</taxon>
        <taxon>Actinomycetes</taxon>
        <taxon>Streptosporangiales</taxon>
        <taxon>Streptosporangiaceae</taxon>
        <taxon>Streptosporangium</taxon>
    </lineage>
</organism>
<protein>
    <submittedName>
        <fullName evidence="1">Uncharacterized protein</fullName>
    </submittedName>
</protein>
<sequence length="81" mass="8764">MPCATATAHAFLRVTGDRPSRSSPLQVSDDDQLLILLVTTWALATGRIPPNRPADQLTPEELITFWADEHTAGKAPASPQE</sequence>
<dbReference type="AlphaFoldDB" id="A0A1I4BYQ5"/>
<proteinExistence type="predicted"/>
<keyword evidence="2" id="KW-1185">Reference proteome</keyword>